<dbReference type="EMBL" id="BAABID010000008">
    <property type="protein sequence ID" value="GAA4728681.1"/>
    <property type="molecule type" value="Genomic_DNA"/>
</dbReference>
<sequence length="175" mass="17723">MCHDLRVHVLLVTTVGADGAAPDVAAAWVRGSARCEVRRLVLAAPVPAPGPASPRQDPAPVFVPTEALGLTTVDRPSETPERAALGAAVQAADLVVVHVTVLDGAGLHDGPVAQAAAAAAPAVVPVVVLAGRSEVTRRELAAAGVAGVHEVGDPWDPVAVERVARTWAPAWHAGT</sequence>
<gene>
    <name evidence="1" type="ORF">GCM10023216_20090</name>
</gene>
<dbReference type="Gene3D" id="3.40.50.10350">
    <property type="entry name" value="Glycerate kinase, domain 1"/>
    <property type="match status" value="1"/>
</dbReference>
<proteinExistence type="predicted"/>
<organism evidence="1 2">
    <name type="scientific">Isoptericola chiayiensis</name>
    <dbReference type="NCBI Taxonomy" id="579446"/>
    <lineage>
        <taxon>Bacteria</taxon>
        <taxon>Bacillati</taxon>
        <taxon>Actinomycetota</taxon>
        <taxon>Actinomycetes</taxon>
        <taxon>Micrococcales</taxon>
        <taxon>Promicromonosporaceae</taxon>
        <taxon>Isoptericola</taxon>
    </lineage>
</organism>
<protein>
    <submittedName>
        <fullName evidence="1">Uncharacterized protein</fullName>
    </submittedName>
</protein>
<dbReference type="InterPro" id="IPR018197">
    <property type="entry name" value="Glycerate_kinase_RE-like"/>
</dbReference>
<name>A0ABP8YI51_9MICO</name>
<keyword evidence="2" id="KW-1185">Reference proteome</keyword>
<accession>A0ABP8YI51</accession>
<dbReference type="Proteomes" id="UP001500956">
    <property type="component" value="Unassembled WGS sequence"/>
</dbReference>
<evidence type="ECO:0000313" key="1">
    <source>
        <dbReference type="EMBL" id="GAA4728681.1"/>
    </source>
</evidence>
<comment type="caution">
    <text evidence="1">The sequence shown here is derived from an EMBL/GenBank/DDBJ whole genome shotgun (WGS) entry which is preliminary data.</text>
</comment>
<evidence type="ECO:0000313" key="2">
    <source>
        <dbReference type="Proteomes" id="UP001500956"/>
    </source>
</evidence>
<reference evidence="2" key="1">
    <citation type="journal article" date="2019" name="Int. J. Syst. Evol. Microbiol.">
        <title>The Global Catalogue of Microorganisms (GCM) 10K type strain sequencing project: providing services to taxonomists for standard genome sequencing and annotation.</title>
        <authorList>
            <consortium name="The Broad Institute Genomics Platform"/>
            <consortium name="The Broad Institute Genome Sequencing Center for Infectious Disease"/>
            <person name="Wu L."/>
            <person name="Ma J."/>
        </authorList>
    </citation>
    <scope>NUCLEOTIDE SEQUENCE [LARGE SCALE GENOMIC DNA]</scope>
    <source>
        <strain evidence="2">JCM 18063</strain>
    </source>
</reference>